<feature type="region of interest" description="Disordered" evidence="1">
    <location>
        <begin position="1"/>
        <end position="61"/>
    </location>
</feature>
<feature type="compositionally biased region" description="Polar residues" evidence="1">
    <location>
        <begin position="45"/>
        <end position="54"/>
    </location>
</feature>
<proteinExistence type="predicted"/>
<protein>
    <submittedName>
        <fullName evidence="2">Uncharacterized protein</fullName>
    </submittedName>
</protein>
<sequence>MGRDKPQGGKRKGLLKSVKEAHLDARNSREDEKNEEPLNGERWNSGRSKSSAIGSGQKRTDFGENANAEKRAGNIGADVTLVVKHLFVRRCCLDPSARPPCRPRYLRRDSASTPAPVGTQPSPSEVAESRTTACQRLNPEGNPPDCRLDGEVQARQGVACPFSNGGATEGRALCCTRPAVHHRH</sequence>
<accession>A0A3R7SSH0</accession>
<evidence type="ECO:0000313" key="2">
    <source>
        <dbReference type="EMBL" id="ROT73023.1"/>
    </source>
</evidence>
<name>A0A3R7SSH0_PENVA</name>
<gene>
    <name evidence="2" type="ORF">C7M84_008584</name>
</gene>
<feature type="region of interest" description="Disordered" evidence="1">
    <location>
        <begin position="104"/>
        <end position="126"/>
    </location>
</feature>
<comment type="caution">
    <text evidence="2">The sequence shown here is derived from an EMBL/GenBank/DDBJ whole genome shotgun (WGS) entry which is preliminary data.</text>
</comment>
<dbReference type="Proteomes" id="UP000283509">
    <property type="component" value="Unassembled WGS sequence"/>
</dbReference>
<evidence type="ECO:0000313" key="3">
    <source>
        <dbReference type="Proteomes" id="UP000283509"/>
    </source>
</evidence>
<keyword evidence="3" id="KW-1185">Reference proteome</keyword>
<dbReference type="AlphaFoldDB" id="A0A3R7SSH0"/>
<reference evidence="2 3" key="1">
    <citation type="submission" date="2018-04" db="EMBL/GenBank/DDBJ databases">
        <authorList>
            <person name="Zhang X."/>
            <person name="Yuan J."/>
            <person name="Li F."/>
            <person name="Xiang J."/>
        </authorList>
    </citation>
    <scope>NUCLEOTIDE SEQUENCE [LARGE SCALE GENOMIC DNA]</scope>
    <source>
        <tissue evidence="2">Muscle</tissue>
    </source>
</reference>
<organism evidence="2 3">
    <name type="scientific">Penaeus vannamei</name>
    <name type="common">Whiteleg shrimp</name>
    <name type="synonym">Litopenaeus vannamei</name>
    <dbReference type="NCBI Taxonomy" id="6689"/>
    <lineage>
        <taxon>Eukaryota</taxon>
        <taxon>Metazoa</taxon>
        <taxon>Ecdysozoa</taxon>
        <taxon>Arthropoda</taxon>
        <taxon>Crustacea</taxon>
        <taxon>Multicrustacea</taxon>
        <taxon>Malacostraca</taxon>
        <taxon>Eumalacostraca</taxon>
        <taxon>Eucarida</taxon>
        <taxon>Decapoda</taxon>
        <taxon>Dendrobranchiata</taxon>
        <taxon>Penaeoidea</taxon>
        <taxon>Penaeidae</taxon>
        <taxon>Penaeus</taxon>
    </lineage>
</organism>
<dbReference type="EMBL" id="QCYY01002080">
    <property type="protein sequence ID" value="ROT73023.1"/>
    <property type="molecule type" value="Genomic_DNA"/>
</dbReference>
<evidence type="ECO:0000256" key="1">
    <source>
        <dbReference type="SAM" id="MobiDB-lite"/>
    </source>
</evidence>
<reference evidence="2 3" key="2">
    <citation type="submission" date="2019-01" db="EMBL/GenBank/DDBJ databases">
        <title>The decoding of complex shrimp genome reveals the adaptation for benthos swimmer, frequently molting mechanism and breeding impact on genome.</title>
        <authorList>
            <person name="Sun Y."/>
            <person name="Gao Y."/>
            <person name="Yu Y."/>
        </authorList>
    </citation>
    <scope>NUCLEOTIDE SEQUENCE [LARGE SCALE GENOMIC DNA]</scope>
    <source>
        <tissue evidence="2">Muscle</tissue>
    </source>
</reference>
<feature type="compositionally biased region" description="Basic and acidic residues" evidence="1">
    <location>
        <begin position="17"/>
        <end position="36"/>
    </location>
</feature>